<evidence type="ECO:0000256" key="1">
    <source>
        <dbReference type="ARBA" id="ARBA00023002"/>
    </source>
</evidence>
<evidence type="ECO:0000313" key="3">
    <source>
        <dbReference type="EMBL" id="CAL8112962.1"/>
    </source>
</evidence>
<dbReference type="InterPro" id="IPR036291">
    <property type="entry name" value="NAD(P)-bd_dom_sf"/>
</dbReference>
<dbReference type="Proteomes" id="UP001642540">
    <property type="component" value="Unassembled WGS sequence"/>
</dbReference>
<feature type="transmembrane region" description="Helical" evidence="2">
    <location>
        <begin position="49"/>
        <end position="72"/>
    </location>
</feature>
<gene>
    <name evidence="3" type="ORF">ODALV1_LOCUS15856</name>
</gene>
<sequence>MIPLSKFDITNMNITGVVAASALSSYYLYKKISSYNFEEKQKNDRPCRLIVITGCDSGLGFSMAVWAATIGYKVLAGCLNENGEGACKLRNQFPDQVFVTSLNVTDMRSLENFHGLCRQILETNGGKLRLWAIIANAAVCILGEHFWQTPLHREQQMDVNFWGAVNFITEFRSSLFENKARVLVVSSDCSEYPLPFLAPYCASKAAVNGWTQSLRFEVAKYGVHVVSYQPRDFGTKSSLFAHFETHYSQMAEEMSDADKKFYGEYFEKFMDTKKSVFKCTQKAIEVMDSPHHRNSFYYLMERDISGISVYRDFSLAQIVLHRLFNTLPQRYVDRIANFLLNREPKNACWRGSSGQTT</sequence>
<name>A0ABP1QVR0_9HEXA</name>
<dbReference type="InterPro" id="IPR002347">
    <property type="entry name" value="SDR_fam"/>
</dbReference>
<dbReference type="Gene3D" id="3.40.50.720">
    <property type="entry name" value="NAD(P)-binding Rossmann-like Domain"/>
    <property type="match status" value="1"/>
</dbReference>
<feature type="transmembrane region" description="Helical" evidence="2">
    <location>
        <begin position="12"/>
        <end position="29"/>
    </location>
</feature>
<dbReference type="SUPFAM" id="SSF51735">
    <property type="entry name" value="NAD(P)-binding Rossmann-fold domains"/>
    <property type="match status" value="1"/>
</dbReference>
<dbReference type="InterPro" id="IPR020904">
    <property type="entry name" value="Sc_DH/Rdtase_CS"/>
</dbReference>
<evidence type="ECO:0000256" key="2">
    <source>
        <dbReference type="SAM" id="Phobius"/>
    </source>
</evidence>
<dbReference type="PANTHER" id="PTHR43313:SF36">
    <property type="entry name" value="D-BETA-HYDROXYBUTYRATE DEHYDROGENASE, MITOCHONDRIAL"/>
    <property type="match status" value="1"/>
</dbReference>
<keyword evidence="2" id="KW-1133">Transmembrane helix</keyword>
<organism evidence="3 4">
    <name type="scientific">Orchesella dallaii</name>
    <dbReference type="NCBI Taxonomy" id="48710"/>
    <lineage>
        <taxon>Eukaryota</taxon>
        <taxon>Metazoa</taxon>
        <taxon>Ecdysozoa</taxon>
        <taxon>Arthropoda</taxon>
        <taxon>Hexapoda</taxon>
        <taxon>Collembola</taxon>
        <taxon>Entomobryomorpha</taxon>
        <taxon>Entomobryoidea</taxon>
        <taxon>Orchesellidae</taxon>
        <taxon>Orchesellinae</taxon>
        <taxon>Orchesella</taxon>
    </lineage>
</organism>
<comment type="caution">
    <text evidence="3">The sequence shown here is derived from an EMBL/GenBank/DDBJ whole genome shotgun (WGS) entry which is preliminary data.</text>
</comment>
<keyword evidence="1" id="KW-0560">Oxidoreductase</keyword>
<accession>A0ABP1QVR0</accession>
<dbReference type="Pfam" id="PF00106">
    <property type="entry name" value="adh_short"/>
    <property type="match status" value="1"/>
</dbReference>
<keyword evidence="2" id="KW-0812">Transmembrane</keyword>
<dbReference type="PRINTS" id="PR00081">
    <property type="entry name" value="GDHRDH"/>
</dbReference>
<dbReference type="PROSITE" id="PS00061">
    <property type="entry name" value="ADH_SHORT"/>
    <property type="match status" value="1"/>
</dbReference>
<keyword evidence="4" id="KW-1185">Reference proteome</keyword>
<dbReference type="PANTHER" id="PTHR43313">
    <property type="entry name" value="SHORT-CHAIN DEHYDROGENASE/REDUCTASE FAMILY 9C"/>
    <property type="match status" value="1"/>
</dbReference>
<protein>
    <recommendedName>
        <fullName evidence="5">Estradiol 17-beta-dehydrogenase 2</fullName>
    </recommendedName>
</protein>
<reference evidence="3 4" key="1">
    <citation type="submission" date="2024-08" db="EMBL/GenBank/DDBJ databases">
        <authorList>
            <person name="Cucini C."/>
            <person name="Frati F."/>
        </authorList>
    </citation>
    <scope>NUCLEOTIDE SEQUENCE [LARGE SCALE GENOMIC DNA]</scope>
</reference>
<evidence type="ECO:0008006" key="5">
    <source>
        <dbReference type="Google" id="ProtNLM"/>
    </source>
</evidence>
<keyword evidence="2" id="KW-0472">Membrane</keyword>
<dbReference type="EMBL" id="CAXLJM020000049">
    <property type="protein sequence ID" value="CAL8112962.1"/>
    <property type="molecule type" value="Genomic_DNA"/>
</dbReference>
<evidence type="ECO:0000313" key="4">
    <source>
        <dbReference type="Proteomes" id="UP001642540"/>
    </source>
</evidence>
<proteinExistence type="predicted"/>